<name>A0A8H9GA76_9MICO</name>
<sequence length="314" mass="34139">MTQATTPRAAADLTAASRASRQDTPRRRRPRRLDGQQLSRGQAALRFVVLLAGALLFLFPFWYMVIGSLQREPDTSVAGAFPNPANIDLHNYAQIDSRVDLLQGLVNSGIFTAGVVLCTVVFGVLAGYALSVLQWKGRGTTFALALLVQVVPFQLLMIPLYVLIARDYGLSDNYLGMILPFAINSAAVVIFRQYFLQVPQEIFDAARIDGAGELRVLWSVALPLIRPALVTVVLVTFIGPWNEFLWPFLITKEASMQPLAVSLANYISNVASSTANPYGAILAGAVVLAAPVVVLFIVFQRWFIATDIGSGVKG</sequence>
<feature type="transmembrane region" description="Helical" evidence="7">
    <location>
        <begin position="278"/>
        <end position="299"/>
    </location>
</feature>
<proteinExistence type="inferred from homology"/>
<feature type="compositionally biased region" description="Low complexity" evidence="8">
    <location>
        <begin position="1"/>
        <end position="19"/>
    </location>
</feature>
<feature type="region of interest" description="Disordered" evidence="8">
    <location>
        <begin position="1"/>
        <end position="35"/>
    </location>
</feature>
<evidence type="ECO:0000256" key="2">
    <source>
        <dbReference type="ARBA" id="ARBA00022448"/>
    </source>
</evidence>
<dbReference type="PROSITE" id="PS50928">
    <property type="entry name" value="ABC_TM1"/>
    <property type="match status" value="1"/>
</dbReference>
<feature type="transmembrane region" description="Helical" evidence="7">
    <location>
        <begin position="110"/>
        <end position="130"/>
    </location>
</feature>
<accession>A0A8H9GA76</accession>
<organism evidence="10 11">
    <name type="scientific">Curtobacterium luteum</name>
    <dbReference type="NCBI Taxonomy" id="33881"/>
    <lineage>
        <taxon>Bacteria</taxon>
        <taxon>Bacillati</taxon>
        <taxon>Actinomycetota</taxon>
        <taxon>Actinomycetes</taxon>
        <taxon>Micrococcales</taxon>
        <taxon>Microbacteriaceae</taxon>
        <taxon>Curtobacterium</taxon>
    </lineage>
</organism>
<dbReference type="InterPro" id="IPR035906">
    <property type="entry name" value="MetI-like_sf"/>
</dbReference>
<reference evidence="10" key="2">
    <citation type="submission" date="2020-09" db="EMBL/GenBank/DDBJ databases">
        <authorList>
            <person name="Sun Q."/>
            <person name="Ohkuma M."/>
        </authorList>
    </citation>
    <scope>NUCLEOTIDE SEQUENCE</scope>
    <source>
        <strain evidence="10">JCM 1480</strain>
    </source>
</reference>
<dbReference type="AlphaFoldDB" id="A0A8H9GA76"/>
<protein>
    <submittedName>
        <fullName evidence="10">Sugar ABC transporter permease</fullName>
    </submittedName>
</protein>
<keyword evidence="4 7" id="KW-0812">Transmembrane</keyword>
<comment type="subcellular location">
    <subcellularLocation>
        <location evidence="1 7">Cell membrane</location>
        <topology evidence="1 7">Multi-pass membrane protein</topology>
    </subcellularLocation>
</comment>
<dbReference type="Proteomes" id="UP000648535">
    <property type="component" value="Unassembled WGS sequence"/>
</dbReference>
<evidence type="ECO:0000256" key="1">
    <source>
        <dbReference type="ARBA" id="ARBA00004651"/>
    </source>
</evidence>
<evidence type="ECO:0000256" key="3">
    <source>
        <dbReference type="ARBA" id="ARBA00022475"/>
    </source>
</evidence>
<evidence type="ECO:0000256" key="8">
    <source>
        <dbReference type="SAM" id="MobiDB-lite"/>
    </source>
</evidence>
<keyword evidence="6 7" id="KW-0472">Membrane</keyword>
<dbReference type="EMBL" id="BMOI01000002">
    <property type="protein sequence ID" value="GGK92914.1"/>
    <property type="molecule type" value="Genomic_DNA"/>
</dbReference>
<dbReference type="Pfam" id="PF00528">
    <property type="entry name" value="BPD_transp_1"/>
    <property type="match status" value="1"/>
</dbReference>
<evidence type="ECO:0000256" key="4">
    <source>
        <dbReference type="ARBA" id="ARBA00022692"/>
    </source>
</evidence>
<feature type="domain" description="ABC transmembrane type-1" evidence="9">
    <location>
        <begin position="105"/>
        <end position="299"/>
    </location>
</feature>
<reference evidence="10" key="1">
    <citation type="journal article" date="2014" name="Int. J. Syst. Evol. Microbiol.">
        <title>Complete genome sequence of Corynebacterium casei LMG S-19264T (=DSM 44701T), isolated from a smear-ripened cheese.</title>
        <authorList>
            <consortium name="US DOE Joint Genome Institute (JGI-PGF)"/>
            <person name="Walter F."/>
            <person name="Albersmeier A."/>
            <person name="Kalinowski J."/>
            <person name="Ruckert C."/>
        </authorList>
    </citation>
    <scope>NUCLEOTIDE SEQUENCE</scope>
    <source>
        <strain evidence="10">JCM 1480</strain>
    </source>
</reference>
<evidence type="ECO:0000259" key="9">
    <source>
        <dbReference type="PROSITE" id="PS50928"/>
    </source>
</evidence>
<dbReference type="CDD" id="cd06261">
    <property type="entry name" value="TM_PBP2"/>
    <property type="match status" value="1"/>
</dbReference>
<evidence type="ECO:0000313" key="10">
    <source>
        <dbReference type="EMBL" id="GGK92914.1"/>
    </source>
</evidence>
<dbReference type="GO" id="GO:0055085">
    <property type="term" value="P:transmembrane transport"/>
    <property type="evidence" value="ECO:0007669"/>
    <property type="project" value="InterPro"/>
</dbReference>
<feature type="transmembrane region" description="Helical" evidence="7">
    <location>
        <begin position="216"/>
        <end position="239"/>
    </location>
</feature>
<feature type="transmembrane region" description="Helical" evidence="7">
    <location>
        <begin position="43"/>
        <end position="63"/>
    </location>
</feature>
<dbReference type="Gene3D" id="1.10.3720.10">
    <property type="entry name" value="MetI-like"/>
    <property type="match status" value="1"/>
</dbReference>
<feature type="transmembrane region" description="Helical" evidence="7">
    <location>
        <begin position="174"/>
        <end position="195"/>
    </location>
</feature>
<keyword evidence="3" id="KW-1003">Cell membrane</keyword>
<evidence type="ECO:0000256" key="5">
    <source>
        <dbReference type="ARBA" id="ARBA00022989"/>
    </source>
</evidence>
<dbReference type="PANTHER" id="PTHR43744:SF8">
    <property type="entry name" value="SN-GLYCEROL-3-PHOSPHATE TRANSPORT SYSTEM PERMEASE PROTEIN UGPE"/>
    <property type="match status" value="1"/>
</dbReference>
<dbReference type="SUPFAM" id="SSF161098">
    <property type="entry name" value="MetI-like"/>
    <property type="match status" value="1"/>
</dbReference>
<gene>
    <name evidence="10" type="ORF">GCM10009769_08930</name>
</gene>
<comment type="caution">
    <text evidence="10">The sequence shown here is derived from an EMBL/GenBank/DDBJ whole genome shotgun (WGS) entry which is preliminary data.</text>
</comment>
<dbReference type="RefSeq" id="WP_175328111.1">
    <property type="nucleotide sequence ID" value="NZ_BMOI01000002.1"/>
</dbReference>
<evidence type="ECO:0000313" key="11">
    <source>
        <dbReference type="Proteomes" id="UP000648535"/>
    </source>
</evidence>
<comment type="similarity">
    <text evidence="7">Belongs to the binding-protein-dependent transport system permease family.</text>
</comment>
<feature type="transmembrane region" description="Helical" evidence="7">
    <location>
        <begin position="142"/>
        <end position="162"/>
    </location>
</feature>
<dbReference type="InterPro" id="IPR000515">
    <property type="entry name" value="MetI-like"/>
</dbReference>
<keyword evidence="2 7" id="KW-0813">Transport</keyword>
<evidence type="ECO:0000256" key="7">
    <source>
        <dbReference type="RuleBase" id="RU363032"/>
    </source>
</evidence>
<dbReference type="PANTHER" id="PTHR43744">
    <property type="entry name" value="ABC TRANSPORTER PERMEASE PROTEIN MG189-RELATED-RELATED"/>
    <property type="match status" value="1"/>
</dbReference>
<evidence type="ECO:0000256" key="6">
    <source>
        <dbReference type="ARBA" id="ARBA00023136"/>
    </source>
</evidence>
<keyword evidence="5 7" id="KW-1133">Transmembrane helix</keyword>
<dbReference type="GO" id="GO:0005886">
    <property type="term" value="C:plasma membrane"/>
    <property type="evidence" value="ECO:0007669"/>
    <property type="project" value="UniProtKB-SubCell"/>
</dbReference>